<dbReference type="EC" id="3.1.21.-" evidence="4"/>
<dbReference type="EMBL" id="UGOD01000001">
    <property type="protein sequence ID" value="STX51744.1"/>
    <property type="molecule type" value="Genomic_DNA"/>
</dbReference>
<dbReference type="Proteomes" id="UP000254794">
    <property type="component" value="Unassembled WGS sequence"/>
</dbReference>
<reference evidence="4 5" key="1">
    <citation type="submission" date="2018-06" db="EMBL/GenBank/DDBJ databases">
        <authorList>
            <consortium name="Pathogen Informatics"/>
            <person name="Doyle S."/>
        </authorList>
    </citation>
    <scope>NUCLEOTIDE SEQUENCE [LARGE SCALE GENOMIC DNA]</scope>
    <source>
        <strain evidence="4 5">NCTC13316</strain>
    </source>
</reference>
<keyword evidence="2" id="KW-0540">Nuclease</keyword>
<name>A0A378JKN5_9GAMM</name>
<dbReference type="GO" id="GO:0004530">
    <property type="term" value="F:deoxyribonuclease I activity"/>
    <property type="evidence" value="ECO:0007669"/>
    <property type="project" value="UniProtKB-EC"/>
</dbReference>
<dbReference type="Pfam" id="PF04231">
    <property type="entry name" value="Endonuclease_1"/>
    <property type="match status" value="1"/>
</dbReference>
<dbReference type="RefSeq" id="WP_115331360.1">
    <property type="nucleotide sequence ID" value="NZ_CAAAHP010000002.1"/>
</dbReference>
<dbReference type="OrthoDB" id="9800417at2"/>
<dbReference type="PANTHER" id="PTHR33607">
    <property type="entry name" value="ENDONUCLEASE-1"/>
    <property type="match status" value="1"/>
</dbReference>
<keyword evidence="4" id="KW-0255">Endonuclease</keyword>
<proteinExistence type="inferred from homology"/>
<keyword evidence="5" id="KW-1185">Reference proteome</keyword>
<protein>
    <submittedName>
        <fullName evidence="4">Putative endonuclease-1</fullName>
        <ecNumber evidence="4">3.1.21.-</ecNumber>
        <ecNumber evidence="4">3.1.21.1</ecNumber>
    </submittedName>
</protein>
<organism evidence="4 5">
    <name type="scientific">Legionella busanensis</name>
    <dbReference type="NCBI Taxonomy" id="190655"/>
    <lineage>
        <taxon>Bacteria</taxon>
        <taxon>Pseudomonadati</taxon>
        <taxon>Pseudomonadota</taxon>
        <taxon>Gammaproteobacteria</taxon>
        <taxon>Legionellales</taxon>
        <taxon>Legionellaceae</taxon>
        <taxon>Legionella</taxon>
    </lineage>
</organism>
<dbReference type="EC" id="3.1.21.1" evidence="4"/>
<dbReference type="PANTHER" id="PTHR33607:SF2">
    <property type="entry name" value="ENDONUCLEASE-1"/>
    <property type="match status" value="1"/>
</dbReference>
<accession>A0A378JKN5</accession>
<sequence length="267" mass="31388">MTLLRKICSIICLLLFSAVVVSQLIKNFGQAKRSARVLFAFHRETLYCHCRFDERLQVDLKSCNMQSAAKFKRAHRIEWEHMMPAENFGNQFACWRELLCQKQNGKRYRGRACCERIDPKFRQAEAELYNLWPAVGLVNQARSNYRYSILDIHTTFYGCPITIDPVTKRVEPADYAKGIVARANLFMSHKYNIRLSEAQRLLFLNWDKQFPPNDIEIQWAQAVANIEGYENPYIFNREDDYLNLIDEVPTFIKSPDNLFNIIQVLFK</sequence>
<dbReference type="InterPro" id="IPR044925">
    <property type="entry name" value="His-Me_finger_sf"/>
</dbReference>
<dbReference type="SUPFAM" id="SSF54060">
    <property type="entry name" value="His-Me finger endonucleases"/>
    <property type="match status" value="1"/>
</dbReference>
<evidence type="ECO:0000256" key="3">
    <source>
        <dbReference type="ARBA" id="ARBA00022801"/>
    </source>
</evidence>
<dbReference type="AlphaFoldDB" id="A0A378JKN5"/>
<dbReference type="InterPro" id="IPR007346">
    <property type="entry name" value="Endonuclease-I"/>
</dbReference>
<evidence type="ECO:0000256" key="2">
    <source>
        <dbReference type="ARBA" id="ARBA00022722"/>
    </source>
</evidence>
<keyword evidence="3 4" id="KW-0378">Hydrolase</keyword>
<evidence type="ECO:0000256" key="1">
    <source>
        <dbReference type="ARBA" id="ARBA00006429"/>
    </source>
</evidence>
<comment type="similarity">
    <text evidence="1">Belongs to the EndA/NucM nuclease family.</text>
</comment>
<evidence type="ECO:0000313" key="4">
    <source>
        <dbReference type="EMBL" id="STX51744.1"/>
    </source>
</evidence>
<gene>
    <name evidence="4" type="primary">endA_1</name>
    <name evidence="4" type="ORF">NCTC13316_01842</name>
</gene>
<evidence type="ECO:0000313" key="5">
    <source>
        <dbReference type="Proteomes" id="UP000254794"/>
    </source>
</evidence>